<sequence>MSTVSVLEALKSFLQEKISPIIKLQKPSDNNIHDYKLVNPAIHIGWIPPKGYLPEGMEAAIPCLIVGLDDATDDGQGLELNIRISAAVYSPGLHKPVATGLDYTPDFKGYNDLLNLIDRTVAELMKNQIIDGKVAIQMPVKWGMYQEQPYPYWYGWITFPVKKQTYPTAEIARQFL</sequence>
<dbReference type="RefSeq" id="WP_122014487.1">
    <property type="nucleotide sequence ID" value="NZ_CP033169.1"/>
</dbReference>
<evidence type="ECO:0000313" key="1">
    <source>
        <dbReference type="EMBL" id="AYO30252.1"/>
    </source>
</evidence>
<dbReference type="Proteomes" id="UP000280960">
    <property type="component" value="Chromosome"/>
</dbReference>
<accession>A0A3G2R4D0</accession>
<dbReference type="KEGG" id="bacg:D2962_06145"/>
<dbReference type="EMBL" id="CP033169">
    <property type="protein sequence ID" value="AYO30252.1"/>
    <property type="molecule type" value="Genomic_DNA"/>
</dbReference>
<name>A0A3G2R4D0_9FIRM</name>
<protein>
    <submittedName>
        <fullName evidence="1">Uncharacterized protein</fullName>
    </submittedName>
</protein>
<gene>
    <name evidence="1" type="ORF">D2962_06145</name>
</gene>
<reference evidence="1 2" key="1">
    <citation type="submission" date="2018-10" db="EMBL/GenBank/DDBJ databases">
        <authorList>
            <person name="Zhang X."/>
        </authorList>
    </citation>
    <scope>NUCLEOTIDE SEQUENCE [LARGE SCALE GENOMIC DNA]</scope>
    <source>
        <strain evidence="1 2">SK-G1</strain>
    </source>
</reference>
<dbReference type="AlphaFoldDB" id="A0A3G2R4D0"/>
<keyword evidence="2" id="KW-1185">Reference proteome</keyword>
<organism evidence="1 2">
    <name type="scientific">Biomaibacter acetigenes</name>
    <dbReference type="NCBI Taxonomy" id="2316383"/>
    <lineage>
        <taxon>Bacteria</taxon>
        <taxon>Bacillati</taxon>
        <taxon>Bacillota</taxon>
        <taxon>Clostridia</taxon>
        <taxon>Thermosediminibacterales</taxon>
        <taxon>Tepidanaerobacteraceae</taxon>
        <taxon>Biomaibacter</taxon>
    </lineage>
</organism>
<evidence type="ECO:0000313" key="2">
    <source>
        <dbReference type="Proteomes" id="UP000280960"/>
    </source>
</evidence>
<proteinExistence type="predicted"/>